<evidence type="ECO:0000256" key="4">
    <source>
        <dbReference type="ARBA" id="ARBA00023027"/>
    </source>
</evidence>
<comment type="catalytic activity">
    <reaction evidence="5">
        <text>D-mannitol 1-phosphate + NAD(+) = beta-D-fructose 6-phosphate + NADH + H(+)</text>
        <dbReference type="Rhea" id="RHEA:19661"/>
        <dbReference type="ChEBI" id="CHEBI:15378"/>
        <dbReference type="ChEBI" id="CHEBI:57540"/>
        <dbReference type="ChEBI" id="CHEBI:57634"/>
        <dbReference type="ChEBI" id="CHEBI:57945"/>
        <dbReference type="ChEBI" id="CHEBI:61381"/>
        <dbReference type="EC" id="1.1.1.17"/>
    </reaction>
</comment>
<evidence type="ECO:0000259" key="7">
    <source>
        <dbReference type="Pfam" id="PF01232"/>
    </source>
</evidence>
<evidence type="ECO:0000256" key="6">
    <source>
        <dbReference type="ARBA" id="ARBA00061451"/>
    </source>
</evidence>
<dbReference type="Proteomes" id="UP000239485">
    <property type="component" value="Unassembled WGS sequence"/>
</dbReference>
<dbReference type="PANTHER" id="PTHR43362">
    <property type="entry name" value="MANNITOL DEHYDROGENASE DSF1-RELATED"/>
    <property type="match status" value="1"/>
</dbReference>
<reference evidence="9 10" key="1">
    <citation type="submission" date="2018-02" db="EMBL/GenBank/DDBJ databases">
        <title>Genomic Encyclopedia of Archaeal and Bacterial Type Strains, Phase II (KMG-II): from individual species to whole genera.</title>
        <authorList>
            <person name="Goeker M."/>
        </authorList>
    </citation>
    <scope>NUCLEOTIDE SEQUENCE [LARGE SCALE GENOMIC DNA]</scope>
    <source>
        <strain evidence="9 10">DSM 22857</strain>
    </source>
</reference>
<dbReference type="PROSITE" id="PS00974">
    <property type="entry name" value="MANNITOL_DHGENASE"/>
    <property type="match status" value="1"/>
</dbReference>
<evidence type="ECO:0000256" key="3">
    <source>
        <dbReference type="ARBA" id="ARBA00023002"/>
    </source>
</evidence>
<dbReference type="PRINTS" id="PR00084">
    <property type="entry name" value="MTLDHDRGNASE"/>
</dbReference>
<feature type="domain" description="Mannitol dehydrogenase N-terminal" evidence="7">
    <location>
        <begin position="29"/>
        <end position="279"/>
    </location>
</feature>
<dbReference type="SUPFAM" id="SSF48179">
    <property type="entry name" value="6-phosphogluconate dehydrogenase C-terminal domain-like"/>
    <property type="match status" value="1"/>
</dbReference>
<dbReference type="RefSeq" id="WP_104430855.1">
    <property type="nucleotide sequence ID" value="NZ_PTJD01000001.1"/>
</dbReference>
<gene>
    <name evidence="9" type="ORF">CLV92_101120</name>
</gene>
<evidence type="ECO:0000313" key="9">
    <source>
        <dbReference type="EMBL" id="PPK98425.1"/>
    </source>
</evidence>
<dbReference type="GO" id="GO:0019594">
    <property type="term" value="P:mannitol metabolic process"/>
    <property type="evidence" value="ECO:0007669"/>
    <property type="project" value="InterPro"/>
</dbReference>
<evidence type="ECO:0000256" key="5">
    <source>
        <dbReference type="ARBA" id="ARBA00048615"/>
    </source>
</evidence>
<dbReference type="Pfam" id="PF08125">
    <property type="entry name" value="Mannitol_dh_C"/>
    <property type="match status" value="1"/>
</dbReference>
<dbReference type="PANTHER" id="PTHR43362:SF1">
    <property type="entry name" value="MANNITOL DEHYDROGENASE 2-RELATED"/>
    <property type="match status" value="1"/>
</dbReference>
<evidence type="ECO:0000313" key="10">
    <source>
        <dbReference type="Proteomes" id="UP000239485"/>
    </source>
</evidence>
<name>A0A2S6IVV4_9ACTN</name>
<proteinExistence type="inferred from homology"/>
<sequence length="500" mass="55081">MQLLCSGTSPGVGARVPVPDYDRARVRPGIVHIGVGGFHRAHQAVYVDDLLRRGGAHDWGICGVGVLSADARMRDVMATQDCLYTVLEKHPDGHRQARVVGSLVEYALAPANPLAVVERMADPAVRIVSLTVTEGGYNIHAVTGRFDLEHPDVVHDLQPGAAWRTTFGLVTAALARRRERGVGPFTVMSCDNVQGNGEVTRHAFCAFASACDPGLGAWIEENVRFPNSMVDRITPQTTDAERDEVAGILGVRDEWPVVCEPFSQWVLEDSFAAGRPAWEEVGVQVVGEVEPYELMKLRLLNAGHQALAYFGRLVGHRFVHEAARDPLLAEFVLGYMRDEAQPSLPPVPGIDLAAYQRQLLERFGNAQIRDTLARLCAETSDRIPKWLLPVIRHQLSHGGEVRRSAAVLASWARYAEGVDEQGEPIEVVDRQRGRLTAAAARQHHDPTAFLEDRELFGDLADDDRFVSAYLDALRSLHEVGARRTLERLTAALRPAERRPA</sequence>
<dbReference type="SUPFAM" id="SSF51735">
    <property type="entry name" value="NAD(P)-binding Rossmann-fold domains"/>
    <property type="match status" value="1"/>
</dbReference>
<accession>A0A2S6IVV4</accession>
<dbReference type="InterPro" id="IPR000669">
    <property type="entry name" value="Mannitol_DH"/>
</dbReference>
<dbReference type="AlphaFoldDB" id="A0A2S6IVV4"/>
<dbReference type="Gene3D" id="3.40.50.720">
    <property type="entry name" value="NAD(P)-binding Rossmann-like Domain"/>
    <property type="match status" value="1"/>
</dbReference>
<keyword evidence="3" id="KW-0560">Oxidoreductase</keyword>
<keyword evidence="10" id="KW-1185">Reference proteome</keyword>
<feature type="domain" description="Mannitol dehydrogenase C-terminal" evidence="8">
    <location>
        <begin position="288"/>
        <end position="475"/>
    </location>
</feature>
<dbReference type="EMBL" id="PTJD01000001">
    <property type="protein sequence ID" value="PPK98425.1"/>
    <property type="molecule type" value="Genomic_DNA"/>
</dbReference>
<dbReference type="InterPro" id="IPR013328">
    <property type="entry name" value="6PGD_dom2"/>
</dbReference>
<organism evidence="9 10">
    <name type="scientific">Kineococcus xinjiangensis</name>
    <dbReference type="NCBI Taxonomy" id="512762"/>
    <lineage>
        <taxon>Bacteria</taxon>
        <taxon>Bacillati</taxon>
        <taxon>Actinomycetota</taxon>
        <taxon>Actinomycetes</taxon>
        <taxon>Kineosporiales</taxon>
        <taxon>Kineosporiaceae</taxon>
        <taxon>Kineococcus</taxon>
    </lineage>
</organism>
<dbReference type="Gene3D" id="1.10.1040.10">
    <property type="entry name" value="N-(1-d-carboxylethyl)-l-norvaline Dehydrogenase, domain 2"/>
    <property type="match status" value="1"/>
</dbReference>
<dbReference type="InterPro" id="IPR013118">
    <property type="entry name" value="Mannitol_DH_C"/>
</dbReference>
<evidence type="ECO:0000259" key="8">
    <source>
        <dbReference type="Pfam" id="PF08125"/>
    </source>
</evidence>
<evidence type="ECO:0000256" key="2">
    <source>
        <dbReference type="ARBA" id="ARBA00016219"/>
    </source>
</evidence>
<dbReference type="OrthoDB" id="271711at2"/>
<dbReference type="InterPro" id="IPR050988">
    <property type="entry name" value="Mannitol_DH/Oxidoreductase"/>
</dbReference>
<dbReference type="InterPro" id="IPR008927">
    <property type="entry name" value="6-PGluconate_DH-like_C_sf"/>
</dbReference>
<dbReference type="GO" id="GO:0008926">
    <property type="term" value="F:mannitol-1-phosphate 5-dehydrogenase activity"/>
    <property type="evidence" value="ECO:0007669"/>
    <property type="project" value="UniProtKB-EC"/>
</dbReference>
<protein>
    <recommendedName>
        <fullName evidence="2">Mannitol-1-phosphate 5-dehydrogenase</fullName>
        <ecNumber evidence="1">1.1.1.17</ecNumber>
    </recommendedName>
</protein>
<dbReference type="EC" id="1.1.1.17" evidence="1"/>
<comment type="caution">
    <text evidence="9">The sequence shown here is derived from an EMBL/GenBank/DDBJ whole genome shotgun (WGS) entry which is preliminary data.</text>
</comment>
<comment type="similarity">
    <text evidence="6">Belongs to the mannitol dehydrogenase family. UxuB subfamily.</text>
</comment>
<dbReference type="InterPro" id="IPR023027">
    <property type="entry name" value="Mannitol_DH_CS"/>
</dbReference>
<evidence type="ECO:0000256" key="1">
    <source>
        <dbReference type="ARBA" id="ARBA00012939"/>
    </source>
</evidence>
<keyword evidence="4" id="KW-0520">NAD</keyword>
<dbReference type="Pfam" id="PF01232">
    <property type="entry name" value="Mannitol_dh"/>
    <property type="match status" value="1"/>
</dbReference>
<dbReference type="InterPro" id="IPR036291">
    <property type="entry name" value="NAD(P)-bd_dom_sf"/>
</dbReference>
<dbReference type="FunFam" id="3.40.50.720:FF:000129">
    <property type="entry name" value="D-mannonate oxidoreductase"/>
    <property type="match status" value="1"/>
</dbReference>
<dbReference type="InterPro" id="IPR013131">
    <property type="entry name" value="Mannitol_DH_N"/>
</dbReference>